<dbReference type="GO" id="GO:0016787">
    <property type="term" value="F:hydrolase activity"/>
    <property type="evidence" value="ECO:0007669"/>
    <property type="project" value="UniProtKB-KW"/>
</dbReference>
<evidence type="ECO:0000256" key="7">
    <source>
        <dbReference type="ARBA" id="ARBA00022842"/>
    </source>
</evidence>
<reference evidence="16" key="1">
    <citation type="submission" date="2021-03" db="EMBL/GenBank/DDBJ databases">
        <title>Draft genome sequence of rust myrtle Austropuccinia psidii MF-1, a brazilian biotype.</title>
        <authorList>
            <person name="Quecine M.C."/>
            <person name="Pachon D.M.R."/>
            <person name="Bonatelli M.L."/>
            <person name="Correr F.H."/>
            <person name="Franceschini L.M."/>
            <person name="Leite T.F."/>
            <person name="Margarido G.R.A."/>
            <person name="Almeida C.A."/>
            <person name="Ferrarezi J.A."/>
            <person name="Labate C.A."/>
        </authorList>
    </citation>
    <scope>NUCLEOTIDE SEQUENCE</scope>
    <source>
        <strain evidence="16">MF-1</strain>
    </source>
</reference>
<keyword evidence="1" id="KW-0815">Transposition</keyword>
<accession>A0A9Q3PSN8</accession>
<dbReference type="InterPro" id="IPR012337">
    <property type="entry name" value="RNaseH-like_sf"/>
</dbReference>
<evidence type="ECO:0000256" key="6">
    <source>
        <dbReference type="ARBA" id="ARBA00022801"/>
    </source>
</evidence>
<dbReference type="PANTHER" id="PTHR42648">
    <property type="entry name" value="TRANSPOSASE, PUTATIVE-RELATED"/>
    <property type="match status" value="1"/>
</dbReference>
<keyword evidence="11" id="KW-0808">Transferase</keyword>
<keyword evidence="2" id="KW-0548">Nucleotidyltransferase</keyword>
<gene>
    <name evidence="16" type="ORF">O181_111446</name>
</gene>
<keyword evidence="6" id="KW-0378">Hydrolase</keyword>
<evidence type="ECO:0000256" key="3">
    <source>
        <dbReference type="ARBA" id="ARBA00022722"/>
    </source>
</evidence>
<evidence type="ECO:0000256" key="8">
    <source>
        <dbReference type="ARBA" id="ARBA00022884"/>
    </source>
</evidence>
<comment type="caution">
    <text evidence="16">The sequence shown here is derived from an EMBL/GenBank/DDBJ whole genome shotgun (WGS) entry which is preliminary data.</text>
</comment>
<keyword evidence="9" id="KW-0229">DNA integration</keyword>
<dbReference type="OrthoDB" id="2186513at2759"/>
<evidence type="ECO:0000256" key="4">
    <source>
        <dbReference type="ARBA" id="ARBA00022723"/>
    </source>
</evidence>
<dbReference type="PROSITE" id="PS50994">
    <property type="entry name" value="INTEGRASE"/>
    <property type="match status" value="1"/>
</dbReference>
<evidence type="ECO:0000256" key="10">
    <source>
        <dbReference type="ARBA" id="ARBA00022918"/>
    </source>
</evidence>
<dbReference type="SUPFAM" id="SSF53098">
    <property type="entry name" value="Ribonuclease H-like"/>
    <property type="match status" value="1"/>
</dbReference>
<keyword evidence="17" id="KW-1185">Reference proteome</keyword>
<dbReference type="InterPro" id="IPR036397">
    <property type="entry name" value="RNaseH_sf"/>
</dbReference>
<keyword evidence="7" id="KW-0460">Magnesium</keyword>
<dbReference type="Proteomes" id="UP000765509">
    <property type="component" value="Unassembled WGS sequence"/>
</dbReference>
<sequence>MDTLQINPPTCKGHRYVLVLINDFNCFSFTYATSEKGQEEEHIKSYLVEIKNKLDVIPSFLHADQEGEFSSQSFLNYLNSPAISLERGPPESPQNNGVSERFNQKLLSKIRCFLGKSNLPGAYWNEAVSHFSF</sequence>
<dbReference type="GO" id="GO:0003887">
    <property type="term" value="F:DNA-directed DNA polymerase activity"/>
    <property type="evidence" value="ECO:0007669"/>
    <property type="project" value="UniProtKB-KW"/>
</dbReference>
<feature type="domain" description="Integrase catalytic" evidence="15">
    <location>
        <begin position="1"/>
        <end position="133"/>
    </location>
</feature>
<evidence type="ECO:0000256" key="12">
    <source>
        <dbReference type="ARBA" id="ARBA00023172"/>
    </source>
</evidence>
<keyword evidence="8" id="KW-0694">RNA-binding</keyword>
<keyword evidence="10" id="KW-0695">RNA-directed DNA polymerase</keyword>
<dbReference type="GO" id="GO:0006310">
    <property type="term" value="P:DNA recombination"/>
    <property type="evidence" value="ECO:0007669"/>
    <property type="project" value="UniProtKB-KW"/>
</dbReference>
<dbReference type="GO" id="GO:0046872">
    <property type="term" value="F:metal ion binding"/>
    <property type="evidence" value="ECO:0007669"/>
    <property type="project" value="UniProtKB-KW"/>
</dbReference>
<dbReference type="GO" id="GO:0003964">
    <property type="term" value="F:RNA-directed DNA polymerase activity"/>
    <property type="evidence" value="ECO:0007669"/>
    <property type="project" value="UniProtKB-KW"/>
</dbReference>
<dbReference type="GO" id="GO:0003723">
    <property type="term" value="F:RNA binding"/>
    <property type="evidence" value="ECO:0007669"/>
    <property type="project" value="UniProtKB-KW"/>
</dbReference>
<dbReference type="GO" id="GO:0032196">
    <property type="term" value="P:transposition"/>
    <property type="evidence" value="ECO:0007669"/>
    <property type="project" value="UniProtKB-KW"/>
</dbReference>
<evidence type="ECO:0000313" key="17">
    <source>
        <dbReference type="Proteomes" id="UP000765509"/>
    </source>
</evidence>
<dbReference type="PANTHER" id="PTHR42648:SF11">
    <property type="entry name" value="TRANSPOSON TY4-P GAG-POL POLYPROTEIN"/>
    <property type="match status" value="1"/>
</dbReference>
<dbReference type="AlphaFoldDB" id="A0A9Q3PSN8"/>
<evidence type="ECO:0000256" key="13">
    <source>
        <dbReference type="ARBA" id="ARBA00048173"/>
    </source>
</evidence>
<evidence type="ECO:0000256" key="2">
    <source>
        <dbReference type="ARBA" id="ARBA00022695"/>
    </source>
</evidence>
<evidence type="ECO:0000256" key="14">
    <source>
        <dbReference type="ARBA" id="ARBA00049244"/>
    </source>
</evidence>
<evidence type="ECO:0000256" key="11">
    <source>
        <dbReference type="ARBA" id="ARBA00022932"/>
    </source>
</evidence>
<keyword evidence="4" id="KW-0479">Metal-binding</keyword>
<dbReference type="GO" id="GO:0004519">
    <property type="term" value="F:endonuclease activity"/>
    <property type="evidence" value="ECO:0007669"/>
    <property type="project" value="UniProtKB-KW"/>
</dbReference>
<keyword evidence="12" id="KW-0233">DNA recombination</keyword>
<evidence type="ECO:0000256" key="5">
    <source>
        <dbReference type="ARBA" id="ARBA00022759"/>
    </source>
</evidence>
<protein>
    <recommendedName>
        <fullName evidence="15">Integrase catalytic domain-containing protein</fullName>
    </recommendedName>
</protein>
<dbReference type="GO" id="GO:0005634">
    <property type="term" value="C:nucleus"/>
    <property type="evidence" value="ECO:0007669"/>
    <property type="project" value="UniProtKB-ARBA"/>
</dbReference>
<keyword evidence="3" id="KW-0540">Nuclease</keyword>
<comment type="catalytic activity">
    <reaction evidence="14">
        <text>DNA(n) + a 2'-deoxyribonucleoside 5'-triphosphate = DNA(n+1) + diphosphate</text>
        <dbReference type="Rhea" id="RHEA:22508"/>
        <dbReference type="Rhea" id="RHEA-COMP:17339"/>
        <dbReference type="Rhea" id="RHEA-COMP:17340"/>
        <dbReference type="ChEBI" id="CHEBI:33019"/>
        <dbReference type="ChEBI" id="CHEBI:61560"/>
        <dbReference type="ChEBI" id="CHEBI:173112"/>
        <dbReference type="EC" id="2.7.7.7"/>
    </reaction>
</comment>
<evidence type="ECO:0000313" key="16">
    <source>
        <dbReference type="EMBL" id="MBW0571731.1"/>
    </source>
</evidence>
<keyword evidence="5" id="KW-0255">Endonuclease</keyword>
<dbReference type="Gene3D" id="3.30.420.10">
    <property type="entry name" value="Ribonuclease H-like superfamily/Ribonuclease H"/>
    <property type="match status" value="1"/>
</dbReference>
<proteinExistence type="predicted"/>
<evidence type="ECO:0000256" key="9">
    <source>
        <dbReference type="ARBA" id="ARBA00022908"/>
    </source>
</evidence>
<dbReference type="EMBL" id="AVOT02088724">
    <property type="protein sequence ID" value="MBW0571731.1"/>
    <property type="molecule type" value="Genomic_DNA"/>
</dbReference>
<dbReference type="InterPro" id="IPR039537">
    <property type="entry name" value="Retrotran_Ty1/copia-like"/>
</dbReference>
<evidence type="ECO:0000259" key="15">
    <source>
        <dbReference type="PROSITE" id="PS50994"/>
    </source>
</evidence>
<dbReference type="GO" id="GO:0015074">
    <property type="term" value="P:DNA integration"/>
    <property type="evidence" value="ECO:0007669"/>
    <property type="project" value="UniProtKB-KW"/>
</dbReference>
<name>A0A9Q3PSN8_9BASI</name>
<dbReference type="InterPro" id="IPR001584">
    <property type="entry name" value="Integrase_cat-core"/>
</dbReference>
<evidence type="ECO:0000256" key="1">
    <source>
        <dbReference type="ARBA" id="ARBA00022578"/>
    </source>
</evidence>
<keyword evidence="11" id="KW-0239">DNA-directed DNA polymerase</keyword>
<comment type="catalytic activity">
    <reaction evidence="13">
        <text>DNA(n) + a 2'-deoxyribonucleoside 5'-triphosphate = DNA(n+1) + diphosphate</text>
        <dbReference type="Rhea" id="RHEA:22508"/>
        <dbReference type="Rhea" id="RHEA-COMP:17339"/>
        <dbReference type="Rhea" id="RHEA-COMP:17340"/>
        <dbReference type="ChEBI" id="CHEBI:33019"/>
        <dbReference type="ChEBI" id="CHEBI:61560"/>
        <dbReference type="ChEBI" id="CHEBI:173112"/>
        <dbReference type="EC" id="2.7.7.49"/>
    </reaction>
</comment>
<organism evidence="16 17">
    <name type="scientific">Austropuccinia psidii MF-1</name>
    <dbReference type="NCBI Taxonomy" id="1389203"/>
    <lineage>
        <taxon>Eukaryota</taxon>
        <taxon>Fungi</taxon>
        <taxon>Dikarya</taxon>
        <taxon>Basidiomycota</taxon>
        <taxon>Pucciniomycotina</taxon>
        <taxon>Pucciniomycetes</taxon>
        <taxon>Pucciniales</taxon>
        <taxon>Sphaerophragmiaceae</taxon>
        <taxon>Austropuccinia</taxon>
    </lineage>
</organism>